<evidence type="ECO:0000256" key="10">
    <source>
        <dbReference type="SAM" id="MobiDB-lite"/>
    </source>
</evidence>
<feature type="compositionally biased region" description="Polar residues" evidence="10">
    <location>
        <begin position="109"/>
        <end position="124"/>
    </location>
</feature>
<evidence type="ECO:0000256" key="8">
    <source>
        <dbReference type="ARBA" id="ARBA00022989"/>
    </source>
</evidence>
<keyword evidence="9 11" id="KW-0472">Membrane</keyword>
<dbReference type="InterPro" id="IPR051045">
    <property type="entry name" value="TonB-dependent_transducer"/>
</dbReference>
<dbReference type="Pfam" id="PF03544">
    <property type="entry name" value="TonB_C"/>
    <property type="match status" value="1"/>
</dbReference>
<feature type="compositionally biased region" description="Pro residues" evidence="10">
    <location>
        <begin position="63"/>
        <end position="72"/>
    </location>
</feature>
<keyword evidence="5" id="KW-0997">Cell inner membrane</keyword>
<organism evidence="13 14">
    <name type="scientific">Herbaspirillum robiniae</name>
    <dbReference type="NCBI Taxonomy" id="2014887"/>
    <lineage>
        <taxon>Bacteria</taxon>
        <taxon>Pseudomonadati</taxon>
        <taxon>Pseudomonadota</taxon>
        <taxon>Betaproteobacteria</taxon>
        <taxon>Burkholderiales</taxon>
        <taxon>Oxalobacteraceae</taxon>
        <taxon>Herbaspirillum</taxon>
    </lineage>
</organism>
<evidence type="ECO:0000256" key="5">
    <source>
        <dbReference type="ARBA" id="ARBA00022519"/>
    </source>
</evidence>
<dbReference type="RefSeq" id="WP_079217647.1">
    <property type="nucleotide sequence ID" value="NZ_CP018845.1"/>
</dbReference>
<evidence type="ECO:0000256" key="9">
    <source>
        <dbReference type="ARBA" id="ARBA00023136"/>
    </source>
</evidence>
<proteinExistence type="inferred from homology"/>
<evidence type="ECO:0000256" key="11">
    <source>
        <dbReference type="SAM" id="Phobius"/>
    </source>
</evidence>
<evidence type="ECO:0000256" key="3">
    <source>
        <dbReference type="ARBA" id="ARBA00022448"/>
    </source>
</evidence>
<evidence type="ECO:0000256" key="2">
    <source>
        <dbReference type="ARBA" id="ARBA00006555"/>
    </source>
</evidence>
<dbReference type="InterPro" id="IPR006260">
    <property type="entry name" value="TonB/TolA_C"/>
</dbReference>
<evidence type="ECO:0000256" key="1">
    <source>
        <dbReference type="ARBA" id="ARBA00004383"/>
    </source>
</evidence>
<dbReference type="Gene3D" id="3.30.1150.10">
    <property type="match status" value="1"/>
</dbReference>
<dbReference type="PROSITE" id="PS52015">
    <property type="entry name" value="TONB_CTD"/>
    <property type="match status" value="1"/>
</dbReference>
<gene>
    <name evidence="13" type="ORF">HNO84_08145</name>
</gene>
<feature type="region of interest" description="Disordered" evidence="10">
    <location>
        <begin position="57"/>
        <end position="129"/>
    </location>
</feature>
<protein>
    <submittedName>
        <fullName evidence="13">Energy transducer TonB</fullName>
    </submittedName>
</protein>
<dbReference type="SUPFAM" id="SSF74653">
    <property type="entry name" value="TolA/TonB C-terminal domain"/>
    <property type="match status" value="1"/>
</dbReference>
<dbReference type="EMBL" id="JABFMT010000006">
    <property type="protein sequence ID" value="NUU01565.1"/>
    <property type="molecule type" value="Genomic_DNA"/>
</dbReference>
<dbReference type="Proteomes" id="UP000536746">
    <property type="component" value="Unassembled WGS sequence"/>
</dbReference>
<keyword evidence="6 11" id="KW-0812">Transmembrane</keyword>
<feature type="compositionally biased region" description="Basic and acidic residues" evidence="10">
    <location>
        <begin position="91"/>
        <end position="100"/>
    </location>
</feature>
<keyword evidence="7" id="KW-0653">Protein transport</keyword>
<reference evidence="13 14" key="1">
    <citation type="journal article" date="2020" name="Front. Plant Sci.">
        <title>Isolation of Rhizosphere Bacteria That Improve Quality and Water Stress Tolerance in Greenhouse Ornamentals.</title>
        <authorList>
            <person name="Nordstedt N.P."/>
            <person name="Jones M.L."/>
        </authorList>
    </citation>
    <scope>NUCLEOTIDE SEQUENCE [LARGE SCALE GENOMIC DNA]</scope>
    <source>
        <strain evidence="13 14">C6C2</strain>
    </source>
</reference>
<evidence type="ECO:0000259" key="12">
    <source>
        <dbReference type="PROSITE" id="PS52015"/>
    </source>
</evidence>
<dbReference type="NCBIfam" id="TIGR01352">
    <property type="entry name" value="tonB_Cterm"/>
    <property type="match status" value="1"/>
</dbReference>
<feature type="domain" description="TonB C-terminal" evidence="12">
    <location>
        <begin position="137"/>
        <end position="226"/>
    </location>
</feature>
<comment type="caution">
    <text evidence="13">The sequence shown here is derived from an EMBL/GenBank/DDBJ whole genome shotgun (WGS) entry which is preliminary data.</text>
</comment>
<name>A0ABX2LSN9_9BURK</name>
<keyword evidence="14" id="KW-1185">Reference proteome</keyword>
<keyword evidence="3" id="KW-0813">Transport</keyword>
<evidence type="ECO:0000256" key="4">
    <source>
        <dbReference type="ARBA" id="ARBA00022475"/>
    </source>
</evidence>
<evidence type="ECO:0000256" key="6">
    <source>
        <dbReference type="ARBA" id="ARBA00022692"/>
    </source>
</evidence>
<evidence type="ECO:0000313" key="14">
    <source>
        <dbReference type="Proteomes" id="UP000536746"/>
    </source>
</evidence>
<evidence type="ECO:0000313" key="13">
    <source>
        <dbReference type="EMBL" id="NUU01565.1"/>
    </source>
</evidence>
<evidence type="ECO:0000256" key="7">
    <source>
        <dbReference type="ARBA" id="ARBA00022927"/>
    </source>
</evidence>
<sequence length="226" mass="24048">MNAYQSPPQHYLGVLAAVALHASLLIPLFYVAGQAPPRKVEKVLMAVLIGKVADRERELAPPRAAPAPPRAARPPREVPVQAAPAKQRASRQAEPDRPDAPDTSPPAQAPSSSGHAVQVPSPQASRLADTELEDLQRYLARLRKKVQERLVYPAAARRDGIEGATALRFTLLPDGSIQPGSLEVARSSGDAALDANAMQAVSAAVPFEAISRQRSVVISVSFKLSV</sequence>
<accession>A0ABX2LSN9</accession>
<keyword evidence="8 11" id="KW-1133">Transmembrane helix</keyword>
<dbReference type="InterPro" id="IPR037682">
    <property type="entry name" value="TonB_C"/>
</dbReference>
<dbReference type="PANTHER" id="PTHR33446">
    <property type="entry name" value="PROTEIN TONB-RELATED"/>
    <property type="match status" value="1"/>
</dbReference>
<comment type="subcellular location">
    <subcellularLocation>
        <location evidence="1">Cell inner membrane</location>
        <topology evidence="1">Single-pass membrane protein</topology>
        <orientation evidence="1">Periplasmic side</orientation>
    </subcellularLocation>
</comment>
<feature type="transmembrane region" description="Helical" evidence="11">
    <location>
        <begin position="12"/>
        <end position="32"/>
    </location>
</feature>
<keyword evidence="4" id="KW-1003">Cell membrane</keyword>
<comment type="similarity">
    <text evidence="2">Belongs to the TonB family.</text>
</comment>